<dbReference type="PRINTS" id="PR00743">
    <property type="entry name" value="GLHYDRLASE36"/>
</dbReference>
<dbReference type="InterPro" id="IPR038417">
    <property type="entry name" value="Alpga-gal_N_sf"/>
</dbReference>
<dbReference type="InterPro" id="IPR013785">
    <property type="entry name" value="Aldolase_TIM"/>
</dbReference>
<comment type="catalytic activity">
    <reaction evidence="1">
        <text>Hydrolysis of terminal, non-reducing alpha-D-galactose residues in alpha-D-galactosides, including galactose oligosaccharides, galactomannans and galactolipids.</text>
        <dbReference type="EC" id="3.2.1.22"/>
    </reaction>
</comment>
<feature type="domain" description="Glycosyl hydrolase family 36 N-terminal" evidence="6">
    <location>
        <begin position="29"/>
        <end position="255"/>
    </location>
</feature>
<evidence type="ECO:0000256" key="3">
    <source>
        <dbReference type="ARBA" id="ARBA00022801"/>
    </source>
</evidence>
<dbReference type="RefSeq" id="WP_076689187.1">
    <property type="nucleotide sequence ID" value="NZ_CP018762.1"/>
</dbReference>
<dbReference type="InterPro" id="IPR002252">
    <property type="entry name" value="Glyco_hydro_36"/>
</dbReference>
<dbReference type="OrthoDB" id="9758822at2"/>
<evidence type="ECO:0000313" key="8">
    <source>
        <dbReference type="Proteomes" id="UP000187185"/>
    </source>
</evidence>
<dbReference type="STRING" id="36805.BOH66_03095"/>
<evidence type="ECO:0000256" key="4">
    <source>
        <dbReference type="ARBA" id="ARBA00023295"/>
    </source>
</evidence>
<dbReference type="Gene3D" id="2.60.40.1180">
    <property type="entry name" value="Golgi alpha-mannosidase II"/>
    <property type="match status" value="1"/>
</dbReference>
<dbReference type="InterPro" id="IPR017853">
    <property type="entry name" value="GH"/>
</dbReference>
<evidence type="ECO:0000256" key="1">
    <source>
        <dbReference type="ARBA" id="ARBA00001255"/>
    </source>
</evidence>
<evidence type="ECO:0000259" key="5">
    <source>
        <dbReference type="Pfam" id="PF16874"/>
    </source>
</evidence>
<reference evidence="7 8" key="1">
    <citation type="submission" date="2016-12" db="EMBL/GenBank/DDBJ databases">
        <title>Complete genome sequence of Microbacterium aurum KACC 15219.</title>
        <authorList>
            <person name="Jung Y."/>
            <person name="Shin J.-H."/>
            <person name="Lee Y.-J."/>
            <person name="Yi H."/>
            <person name="Bahn Y.-S."/>
            <person name="Kim J.F."/>
            <person name="Lee D.-W."/>
        </authorList>
    </citation>
    <scope>NUCLEOTIDE SEQUENCE [LARGE SCALE GENOMIC DNA]</scope>
    <source>
        <strain evidence="7 8">KACC 15219</strain>
    </source>
</reference>
<organism evidence="7 8">
    <name type="scientific">Microbacterium aurum</name>
    <dbReference type="NCBI Taxonomy" id="36805"/>
    <lineage>
        <taxon>Bacteria</taxon>
        <taxon>Bacillati</taxon>
        <taxon>Actinomycetota</taxon>
        <taxon>Actinomycetes</taxon>
        <taxon>Micrococcales</taxon>
        <taxon>Microbacteriaceae</taxon>
        <taxon>Microbacterium</taxon>
    </lineage>
</organism>
<dbReference type="PANTHER" id="PTHR43053">
    <property type="entry name" value="GLYCOSIDASE FAMILY 31"/>
    <property type="match status" value="1"/>
</dbReference>
<gene>
    <name evidence="7" type="ORF">BOH66_03095</name>
</gene>
<feature type="domain" description="Glycosyl hydrolase family 36 C-terminal" evidence="5">
    <location>
        <begin position="618"/>
        <end position="706"/>
    </location>
</feature>
<dbReference type="SUPFAM" id="SSF51445">
    <property type="entry name" value="(Trans)glycosidases"/>
    <property type="match status" value="1"/>
</dbReference>
<dbReference type="Gene3D" id="3.20.20.70">
    <property type="entry name" value="Aldolase class I"/>
    <property type="match status" value="1"/>
</dbReference>
<dbReference type="GO" id="GO:0004557">
    <property type="term" value="F:alpha-galactosidase activity"/>
    <property type="evidence" value="ECO:0007669"/>
    <property type="project" value="UniProtKB-EC"/>
</dbReference>
<dbReference type="InterPro" id="IPR050985">
    <property type="entry name" value="Alpha-glycosidase_related"/>
</dbReference>
<dbReference type="Proteomes" id="UP000187185">
    <property type="component" value="Chromosome"/>
</dbReference>
<accession>A0A1P8U5J5</accession>
<dbReference type="KEGG" id="maur:BOH66_03095"/>
<keyword evidence="3" id="KW-0378">Hydrolase</keyword>
<name>A0A1P8U5J5_9MICO</name>
<proteinExistence type="predicted"/>
<dbReference type="CDD" id="cd14791">
    <property type="entry name" value="GH36"/>
    <property type="match status" value="1"/>
</dbReference>
<dbReference type="Pfam" id="PF16875">
    <property type="entry name" value="Glyco_hydro_36N"/>
    <property type="match status" value="1"/>
</dbReference>
<evidence type="ECO:0000259" key="6">
    <source>
        <dbReference type="Pfam" id="PF16875"/>
    </source>
</evidence>
<dbReference type="Pfam" id="PF02065">
    <property type="entry name" value="Melibiase"/>
    <property type="match status" value="1"/>
</dbReference>
<dbReference type="Gene3D" id="2.70.98.60">
    <property type="entry name" value="alpha-galactosidase from lactobacil brevis"/>
    <property type="match status" value="1"/>
</dbReference>
<evidence type="ECO:0000313" key="7">
    <source>
        <dbReference type="EMBL" id="APZ33376.1"/>
    </source>
</evidence>
<sequence length="709" mass="78375">MTVTEQEPQVAHLRRGGVSVVVDLSDGRLPRILHWGDDLGVLDGQALESVRRASQPTIGDSMVTYPQPIPVLPLLAEGWLGRPGLAGSRSGADFAPLFITSDVTIHDDAVRCKAIDESSRLTVSLDIVLSDQGVLSVDVSLTNDGETPYVLHALEVALPLPESAVELLDLTGRWARERSPQRHPLPVGAWVRESRGGKPGLEHSTLFSAGEEHFGFERGQVWAIHLGWSGNQALAAERMPAGSKLLRAGELFHPDELVILPGQTHEAPTTYGMWGDGLNALSDRAHRMLRARTTHPHTERPVLVNTWEAVYFDHDEGKLREFARRASELGAERFVLDDGWFEGRNDDQTSLGDWEVDGARWPAGLSQFADYVRSLGMQFGLWFEPEMINLDSMLARSHPEWVFDAGHGPGLASRYQHVLDLGLPEAYSHILELVSERVAEIGVDFIKWDHNRYLLDAGHPSTGRAGARDHTVAVYRMMDELRRRHPDLEIESCASGGGRIDFGVLARTDRVWPSDNNDPHERGPIQRWTSILVPLELQGTHLGAETAHITHRVANIDQRAATAFWGNLGVELDLTTIGAATFDRVKAWVAAHKRFRSLLHTGRLVRTDVDPTVRVEGVVANDGSEAIFSYALDDMPATWPPARWRFPGLKPDALYEVQELAPGDPVPAGQRPDWMNAPLRMTGRALAVHGLQPPLLDPDRSVLVHLVAT</sequence>
<dbReference type="InterPro" id="IPR031705">
    <property type="entry name" value="Glyco_hydro_36_C"/>
</dbReference>
<dbReference type="PANTHER" id="PTHR43053:SF3">
    <property type="entry name" value="ALPHA-GALACTOSIDASE C-RELATED"/>
    <property type="match status" value="1"/>
</dbReference>
<dbReference type="EC" id="3.2.1.22" evidence="2"/>
<protein>
    <recommendedName>
        <fullName evidence="2">alpha-galactosidase</fullName>
        <ecNumber evidence="2">3.2.1.22</ecNumber>
    </recommendedName>
</protein>
<dbReference type="InterPro" id="IPR031704">
    <property type="entry name" value="Glyco_hydro_36_N"/>
</dbReference>
<keyword evidence="4" id="KW-0326">Glycosidase</keyword>
<dbReference type="FunFam" id="3.20.20.70:FF:000118">
    <property type="entry name" value="Alpha-galactosidase"/>
    <property type="match status" value="1"/>
</dbReference>
<dbReference type="Pfam" id="PF16874">
    <property type="entry name" value="Glyco_hydro_36C"/>
    <property type="match status" value="1"/>
</dbReference>
<dbReference type="InterPro" id="IPR013780">
    <property type="entry name" value="Glyco_hydro_b"/>
</dbReference>
<dbReference type="EMBL" id="CP018762">
    <property type="protein sequence ID" value="APZ33376.1"/>
    <property type="molecule type" value="Genomic_DNA"/>
</dbReference>
<keyword evidence="8" id="KW-1185">Reference proteome</keyword>
<dbReference type="AlphaFoldDB" id="A0A1P8U5J5"/>
<evidence type="ECO:0000256" key="2">
    <source>
        <dbReference type="ARBA" id="ARBA00012755"/>
    </source>
</evidence>
<dbReference type="GO" id="GO:0016052">
    <property type="term" value="P:carbohydrate catabolic process"/>
    <property type="evidence" value="ECO:0007669"/>
    <property type="project" value="InterPro"/>
</dbReference>